<sequence>MKPRYRIWPRTGVTIARSPFPPNYQFRVHSCSFKYNTLSLLHIRSKHQRS</sequence>
<reference evidence="1" key="1">
    <citation type="submission" date="2022-03" db="EMBL/GenBank/DDBJ databases">
        <authorList>
            <person name="Sayadi A."/>
        </authorList>
    </citation>
    <scope>NUCLEOTIDE SEQUENCE</scope>
</reference>
<keyword evidence="2" id="KW-1185">Reference proteome</keyword>
<dbReference type="AlphaFoldDB" id="A0A9P0Q5W7"/>
<protein>
    <submittedName>
        <fullName evidence="1">Uncharacterized protein</fullName>
    </submittedName>
</protein>
<dbReference type="Proteomes" id="UP001152888">
    <property type="component" value="Unassembled WGS sequence"/>
</dbReference>
<proteinExistence type="predicted"/>
<accession>A0A9P0Q5W7</accession>
<comment type="caution">
    <text evidence="1">The sequence shown here is derived from an EMBL/GenBank/DDBJ whole genome shotgun (WGS) entry which is preliminary data.</text>
</comment>
<evidence type="ECO:0000313" key="2">
    <source>
        <dbReference type="Proteomes" id="UP001152888"/>
    </source>
</evidence>
<dbReference type="EMBL" id="CAKOFQ010008120">
    <property type="protein sequence ID" value="CAH2011843.1"/>
    <property type="molecule type" value="Genomic_DNA"/>
</dbReference>
<evidence type="ECO:0000313" key="1">
    <source>
        <dbReference type="EMBL" id="CAH2011843.1"/>
    </source>
</evidence>
<name>A0A9P0Q5W7_ACAOB</name>
<gene>
    <name evidence="1" type="ORF">ACAOBT_LOCUS32444</name>
</gene>
<organism evidence="1 2">
    <name type="scientific">Acanthoscelides obtectus</name>
    <name type="common">Bean weevil</name>
    <name type="synonym">Bruchus obtectus</name>
    <dbReference type="NCBI Taxonomy" id="200917"/>
    <lineage>
        <taxon>Eukaryota</taxon>
        <taxon>Metazoa</taxon>
        <taxon>Ecdysozoa</taxon>
        <taxon>Arthropoda</taxon>
        <taxon>Hexapoda</taxon>
        <taxon>Insecta</taxon>
        <taxon>Pterygota</taxon>
        <taxon>Neoptera</taxon>
        <taxon>Endopterygota</taxon>
        <taxon>Coleoptera</taxon>
        <taxon>Polyphaga</taxon>
        <taxon>Cucujiformia</taxon>
        <taxon>Chrysomeloidea</taxon>
        <taxon>Chrysomelidae</taxon>
        <taxon>Bruchinae</taxon>
        <taxon>Bruchini</taxon>
        <taxon>Acanthoscelides</taxon>
    </lineage>
</organism>